<protein>
    <recommendedName>
        <fullName evidence="4">Tetratricopeptide repeat protein</fullName>
    </recommendedName>
</protein>
<comment type="caution">
    <text evidence="2">The sequence shown here is derived from an EMBL/GenBank/DDBJ whole genome shotgun (WGS) entry which is preliminary data.</text>
</comment>
<dbReference type="EMBL" id="QRDX01000008">
    <property type="protein sequence ID" value="RED45700.1"/>
    <property type="molecule type" value="Genomic_DNA"/>
</dbReference>
<organism evidence="2 3">
    <name type="scientific">Seonamhaeicola aphaedonensis</name>
    <dbReference type="NCBI Taxonomy" id="1461338"/>
    <lineage>
        <taxon>Bacteria</taxon>
        <taxon>Pseudomonadati</taxon>
        <taxon>Bacteroidota</taxon>
        <taxon>Flavobacteriia</taxon>
        <taxon>Flavobacteriales</taxon>
        <taxon>Flavobacteriaceae</taxon>
    </lineage>
</organism>
<proteinExistence type="predicted"/>
<gene>
    <name evidence="2" type="ORF">DFQ02_10878</name>
</gene>
<accession>A0A3D9H887</accession>
<dbReference type="SUPFAM" id="SSF48452">
    <property type="entry name" value="TPR-like"/>
    <property type="match status" value="1"/>
</dbReference>
<feature type="chain" id="PRO_5017803581" description="Tetratricopeptide repeat protein" evidence="1">
    <location>
        <begin position="19"/>
        <end position="237"/>
    </location>
</feature>
<dbReference type="RefSeq" id="WP_116524923.1">
    <property type="nucleotide sequence ID" value="NZ_QRDX01000008.1"/>
</dbReference>
<evidence type="ECO:0000313" key="2">
    <source>
        <dbReference type="EMBL" id="RED45700.1"/>
    </source>
</evidence>
<name>A0A3D9H887_9FLAO</name>
<evidence type="ECO:0008006" key="4">
    <source>
        <dbReference type="Google" id="ProtNLM"/>
    </source>
</evidence>
<dbReference type="Proteomes" id="UP000256629">
    <property type="component" value="Unassembled WGS sequence"/>
</dbReference>
<dbReference type="OrthoDB" id="1431564at2"/>
<dbReference type="Gene3D" id="1.25.40.10">
    <property type="entry name" value="Tetratricopeptide repeat domain"/>
    <property type="match status" value="1"/>
</dbReference>
<reference evidence="2 3" key="1">
    <citation type="submission" date="2018-07" db="EMBL/GenBank/DDBJ databases">
        <title>Genomic Encyclopedia of Type Strains, Phase III (KMG-III): the genomes of soil and plant-associated and newly described type strains.</title>
        <authorList>
            <person name="Whitman W."/>
        </authorList>
    </citation>
    <scope>NUCLEOTIDE SEQUENCE [LARGE SCALE GENOMIC DNA]</scope>
    <source>
        <strain evidence="2 3">CECT 8487</strain>
    </source>
</reference>
<evidence type="ECO:0000256" key="1">
    <source>
        <dbReference type="SAM" id="SignalP"/>
    </source>
</evidence>
<evidence type="ECO:0000313" key="3">
    <source>
        <dbReference type="Proteomes" id="UP000256629"/>
    </source>
</evidence>
<dbReference type="InterPro" id="IPR011990">
    <property type="entry name" value="TPR-like_helical_dom_sf"/>
</dbReference>
<sequence length="237" mass="26900">MKRLLGLMILVSSFTMNAQSNDALIEHYQAYYKQMKQQGDIQGIINAMTHLNVLLPSEARKDTLAYIYMDQGMNNQAINTIGYEMKIDDSNIAIQVKALALKALKQPKLAIPFFEQMFNREPNPLVAYELAELNIQLQNATEAEKHINYGLANSTTEMKKAFFESQTPYEVPLKAAFMYLNAINTFSVDKKANIDAAVDILDATLKEAPNFKMIQITKNELLRQKQIMQAQAEQPQN</sequence>
<dbReference type="AlphaFoldDB" id="A0A3D9H887"/>
<feature type="signal peptide" evidence="1">
    <location>
        <begin position="1"/>
        <end position="18"/>
    </location>
</feature>
<keyword evidence="3" id="KW-1185">Reference proteome</keyword>
<keyword evidence="1" id="KW-0732">Signal</keyword>